<protein>
    <submittedName>
        <fullName evidence="2">Protein RRP6-like 2</fullName>
    </submittedName>
</protein>
<dbReference type="PANTHER" id="PTHR12124:SF47">
    <property type="entry name" value="EXOSOME COMPONENT 10"/>
    <property type="match status" value="1"/>
</dbReference>
<dbReference type="GO" id="GO:0071036">
    <property type="term" value="P:nuclear polyadenylation-dependent snoRNA catabolic process"/>
    <property type="evidence" value="ECO:0007669"/>
    <property type="project" value="TreeGrafter"/>
</dbReference>
<dbReference type="GO" id="GO:0005730">
    <property type="term" value="C:nucleolus"/>
    <property type="evidence" value="ECO:0007669"/>
    <property type="project" value="TreeGrafter"/>
</dbReference>
<comment type="caution">
    <text evidence="2">The sequence shown here is derived from an EMBL/GenBank/DDBJ whole genome shotgun (WGS) entry which is preliminary data.</text>
</comment>
<reference evidence="2" key="2">
    <citation type="journal article" date="2024" name="Plant">
        <title>Genomic evolution and insights into agronomic trait innovations of Sesamum species.</title>
        <authorList>
            <person name="Miao H."/>
            <person name="Wang L."/>
            <person name="Qu L."/>
            <person name="Liu H."/>
            <person name="Sun Y."/>
            <person name="Le M."/>
            <person name="Wang Q."/>
            <person name="Wei S."/>
            <person name="Zheng Y."/>
            <person name="Lin W."/>
            <person name="Duan Y."/>
            <person name="Cao H."/>
            <person name="Xiong S."/>
            <person name="Wang X."/>
            <person name="Wei L."/>
            <person name="Li C."/>
            <person name="Ma Q."/>
            <person name="Ju M."/>
            <person name="Zhao R."/>
            <person name="Li G."/>
            <person name="Mu C."/>
            <person name="Tian Q."/>
            <person name="Mei H."/>
            <person name="Zhang T."/>
            <person name="Gao T."/>
            <person name="Zhang H."/>
        </authorList>
    </citation>
    <scope>NUCLEOTIDE SEQUENCE</scope>
    <source>
        <strain evidence="2">G02</strain>
    </source>
</reference>
<proteinExistence type="predicted"/>
<dbReference type="GO" id="GO:0071037">
    <property type="term" value="P:nuclear polyadenylation-dependent snRNA catabolic process"/>
    <property type="evidence" value="ECO:0007669"/>
    <property type="project" value="TreeGrafter"/>
</dbReference>
<dbReference type="GO" id="GO:0071035">
    <property type="term" value="P:nuclear polyadenylation-dependent rRNA catabolic process"/>
    <property type="evidence" value="ECO:0007669"/>
    <property type="project" value="TreeGrafter"/>
</dbReference>
<dbReference type="InterPro" id="IPR002562">
    <property type="entry name" value="3'-5'_exonuclease_dom"/>
</dbReference>
<gene>
    <name evidence="2" type="ORF">Sradi_5467900</name>
</gene>
<dbReference type="GO" id="GO:0000176">
    <property type="term" value="C:nuclear exosome (RNase complex)"/>
    <property type="evidence" value="ECO:0007669"/>
    <property type="project" value="TreeGrafter"/>
</dbReference>
<dbReference type="GO" id="GO:0071044">
    <property type="term" value="P:histone mRNA catabolic process"/>
    <property type="evidence" value="ECO:0007669"/>
    <property type="project" value="TreeGrafter"/>
</dbReference>
<dbReference type="InterPro" id="IPR036397">
    <property type="entry name" value="RNaseH_sf"/>
</dbReference>
<evidence type="ECO:0000259" key="1">
    <source>
        <dbReference type="Pfam" id="PF01612"/>
    </source>
</evidence>
<dbReference type="GO" id="GO:0071051">
    <property type="term" value="P:poly(A)-dependent snoRNA 3'-end processing"/>
    <property type="evidence" value="ECO:0007669"/>
    <property type="project" value="TreeGrafter"/>
</dbReference>
<name>A0AAW2LB80_SESRA</name>
<feature type="domain" description="3'-5' exonuclease" evidence="1">
    <location>
        <begin position="4"/>
        <end position="81"/>
    </location>
</feature>
<dbReference type="GO" id="GO:0003727">
    <property type="term" value="F:single-stranded RNA binding"/>
    <property type="evidence" value="ECO:0007669"/>
    <property type="project" value="TreeGrafter"/>
</dbReference>
<dbReference type="Pfam" id="PF01612">
    <property type="entry name" value="DNA_pol_A_exo1"/>
    <property type="match status" value="1"/>
</dbReference>
<feature type="non-terminal residue" evidence="2">
    <location>
        <position position="179"/>
    </location>
</feature>
<sequence>MLMNLRSFQGLTCSMQISTRTEDFIIDTLRLRVQIGPHLREVFKDPTKRKVLHGADRDIVWLQRDFGIYVCNMFDTGQARDQFKDAAGVYFRISGTPGFCGDALNKHHTASCYPHQPCRGSMDFILFFLETCTGNVIRWYAFLGMFDEGIKRVLEVLACGHQTKATQELFLREFFRIIQ</sequence>
<dbReference type="AlphaFoldDB" id="A0AAW2LB80"/>
<dbReference type="GO" id="GO:0000175">
    <property type="term" value="F:3'-5'-RNA exonuclease activity"/>
    <property type="evidence" value="ECO:0007669"/>
    <property type="project" value="InterPro"/>
</dbReference>
<organism evidence="2">
    <name type="scientific">Sesamum radiatum</name>
    <name type="common">Black benniseed</name>
    <dbReference type="NCBI Taxonomy" id="300843"/>
    <lineage>
        <taxon>Eukaryota</taxon>
        <taxon>Viridiplantae</taxon>
        <taxon>Streptophyta</taxon>
        <taxon>Embryophyta</taxon>
        <taxon>Tracheophyta</taxon>
        <taxon>Spermatophyta</taxon>
        <taxon>Magnoliopsida</taxon>
        <taxon>eudicotyledons</taxon>
        <taxon>Gunneridae</taxon>
        <taxon>Pentapetalae</taxon>
        <taxon>asterids</taxon>
        <taxon>lamiids</taxon>
        <taxon>Lamiales</taxon>
        <taxon>Pedaliaceae</taxon>
        <taxon>Sesamum</taxon>
    </lineage>
</organism>
<dbReference type="GO" id="GO:0071039">
    <property type="term" value="P:nuclear polyadenylation-dependent CUT catabolic process"/>
    <property type="evidence" value="ECO:0007669"/>
    <property type="project" value="TreeGrafter"/>
</dbReference>
<dbReference type="InterPro" id="IPR045092">
    <property type="entry name" value="Rrp6-like"/>
</dbReference>
<dbReference type="GO" id="GO:0071040">
    <property type="term" value="P:nuclear polyadenylation-dependent antisense transcript catabolic process"/>
    <property type="evidence" value="ECO:0007669"/>
    <property type="project" value="TreeGrafter"/>
</dbReference>
<dbReference type="GO" id="GO:0000467">
    <property type="term" value="P:exonucleolytic trimming to generate mature 3'-end of 5.8S rRNA from tricistronic rRNA transcript (SSU-rRNA, 5.8S rRNA, LSU-rRNA)"/>
    <property type="evidence" value="ECO:0007669"/>
    <property type="project" value="InterPro"/>
</dbReference>
<evidence type="ECO:0000313" key="2">
    <source>
        <dbReference type="EMBL" id="KAL0315897.1"/>
    </source>
</evidence>
<dbReference type="Gene3D" id="3.30.420.10">
    <property type="entry name" value="Ribonuclease H-like superfamily/Ribonuclease H"/>
    <property type="match status" value="1"/>
</dbReference>
<dbReference type="SUPFAM" id="SSF53098">
    <property type="entry name" value="Ribonuclease H-like"/>
    <property type="match status" value="1"/>
</dbReference>
<dbReference type="GO" id="GO:0071038">
    <property type="term" value="P:TRAMP-dependent tRNA surveillance pathway"/>
    <property type="evidence" value="ECO:0007669"/>
    <property type="project" value="TreeGrafter"/>
</dbReference>
<dbReference type="EMBL" id="JACGWJ010000025">
    <property type="protein sequence ID" value="KAL0315897.1"/>
    <property type="molecule type" value="Genomic_DNA"/>
</dbReference>
<accession>A0AAW2LB80</accession>
<reference evidence="2" key="1">
    <citation type="submission" date="2020-06" db="EMBL/GenBank/DDBJ databases">
        <authorList>
            <person name="Li T."/>
            <person name="Hu X."/>
            <person name="Zhang T."/>
            <person name="Song X."/>
            <person name="Zhang H."/>
            <person name="Dai N."/>
            <person name="Sheng W."/>
            <person name="Hou X."/>
            <person name="Wei L."/>
        </authorList>
    </citation>
    <scope>NUCLEOTIDE SEQUENCE</scope>
    <source>
        <strain evidence="2">G02</strain>
        <tissue evidence="2">Leaf</tissue>
    </source>
</reference>
<dbReference type="PANTHER" id="PTHR12124">
    <property type="entry name" value="POLYMYOSITIS/SCLERODERMA AUTOANTIGEN-RELATED"/>
    <property type="match status" value="1"/>
</dbReference>
<dbReference type="InterPro" id="IPR012337">
    <property type="entry name" value="RNaseH-like_sf"/>
</dbReference>